<comment type="caution">
    <text evidence="1">The sequence shown here is derived from an EMBL/GenBank/DDBJ whole genome shotgun (WGS) entry which is preliminary data.</text>
</comment>
<dbReference type="Proteomes" id="UP001172737">
    <property type="component" value="Unassembled WGS sequence"/>
</dbReference>
<gene>
    <name evidence="1" type="ORF">QQX10_00180</name>
</gene>
<dbReference type="EMBL" id="JAUHPX010000001">
    <property type="protein sequence ID" value="MDN4486577.1"/>
    <property type="molecule type" value="Genomic_DNA"/>
</dbReference>
<proteinExistence type="predicted"/>
<dbReference type="InterPro" id="IPR023393">
    <property type="entry name" value="START-like_dom_sf"/>
</dbReference>
<organism evidence="1 2">
    <name type="scientific">Demequina lignilytica</name>
    <dbReference type="NCBI Taxonomy" id="3051663"/>
    <lineage>
        <taxon>Bacteria</taxon>
        <taxon>Bacillati</taxon>
        <taxon>Actinomycetota</taxon>
        <taxon>Actinomycetes</taxon>
        <taxon>Micrococcales</taxon>
        <taxon>Demequinaceae</taxon>
        <taxon>Demequina</taxon>
    </lineage>
</organism>
<evidence type="ECO:0000313" key="1">
    <source>
        <dbReference type="EMBL" id="MDN4486577.1"/>
    </source>
</evidence>
<dbReference type="Gene3D" id="3.30.530.20">
    <property type="match status" value="1"/>
</dbReference>
<reference evidence="1" key="1">
    <citation type="submission" date="2023-06" db="EMBL/GenBank/DDBJ databases">
        <title>Sysu t00039.</title>
        <authorList>
            <person name="Gao L."/>
            <person name="Fang B.-Z."/>
            <person name="Li W.-J."/>
        </authorList>
    </citation>
    <scope>NUCLEOTIDE SEQUENCE</scope>
    <source>
        <strain evidence="1">SYSU T00039</strain>
    </source>
</reference>
<keyword evidence="2" id="KW-1185">Reference proteome</keyword>
<evidence type="ECO:0000313" key="2">
    <source>
        <dbReference type="Proteomes" id="UP001172737"/>
    </source>
</evidence>
<name>A0AAW7M7J6_9MICO</name>
<dbReference type="RefSeq" id="WP_301144161.1">
    <property type="nucleotide sequence ID" value="NZ_JAUHPX010000001.1"/>
</dbReference>
<dbReference type="Pfam" id="PF10604">
    <property type="entry name" value="Polyketide_cyc2"/>
    <property type="match status" value="1"/>
</dbReference>
<accession>A0AAW7M7J6</accession>
<dbReference type="InterPro" id="IPR019587">
    <property type="entry name" value="Polyketide_cyclase/dehydratase"/>
</dbReference>
<protein>
    <submittedName>
        <fullName evidence="1">SRPBCC family protein</fullName>
    </submittedName>
</protein>
<dbReference type="SUPFAM" id="SSF55961">
    <property type="entry name" value="Bet v1-like"/>
    <property type="match status" value="1"/>
</dbReference>
<sequence length="160" mass="18278">MDEKGPVVEESVHIEAQPHDVYTYCLDPRRIHDGDPVTVTDVTMRSGGVGTVAHLKGVAPPWVDERVEFEYTEAVPDELIRFEVRPTLRFKGIRKRPVATTPSTFTWTFTPEERGTRLLFTAEMSRPSFFDHFGEKSAHRMIQARLGRIKQHVEEGARDS</sequence>
<dbReference type="AlphaFoldDB" id="A0AAW7M7J6"/>